<evidence type="ECO:0000313" key="7">
    <source>
        <dbReference type="Proteomes" id="UP001595898"/>
    </source>
</evidence>
<comment type="subcellular location">
    <subcellularLocation>
        <location evidence="1">Membrane</location>
        <topology evidence="1">Multi-pass membrane protein</topology>
    </subcellularLocation>
</comment>
<keyword evidence="2 5" id="KW-0812">Transmembrane</keyword>
<sequence>MVVDGGVGAIAFLLARVLFGGLLAFQGFNHFTSADAMTGYAEANGLPAPRLGVLGSGAVLVAGGLGIALGVFPAIAAGLLAGFLLVVTPIMHDFWAAPEDQRQSEQTAFIKNVELFAGALVFLVLALGEPWAYAVNVGL</sequence>
<dbReference type="GO" id="GO:0016020">
    <property type="term" value="C:membrane"/>
    <property type="evidence" value="ECO:0007669"/>
    <property type="project" value="UniProtKB-SubCell"/>
</dbReference>
<organism evidence="6 7">
    <name type="scientific">Halosolutus amylolyticus</name>
    <dbReference type="NCBI Taxonomy" id="2932267"/>
    <lineage>
        <taxon>Archaea</taxon>
        <taxon>Methanobacteriati</taxon>
        <taxon>Methanobacteriota</taxon>
        <taxon>Stenosarchaea group</taxon>
        <taxon>Halobacteria</taxon>
        <taxon>Halobacteriales</taxon>
        <taxon>Natrialbaceae</taxon>
        <taxon>Halosolutus</taxon>
    </lineage>
</organism>
<feature type="transmembrane region" description="Helical" evidence="5">
    <location>
        <begin position="115"/>
        <end position="134"/>
    </location>
</feature>
<comment type="caution">
    <text evidence="6">The sequence shown here is derived from an EMBL/GenBank/DDBJ whole genome shotgun (WGS) entry which is preliminary data.</text>
</comment>
<evidence type="ECO:0000256" key="2">
    <source>
        <dbReference type="ARBA" id="ARBA00022692"/>
    </source>
</evidence>
<feature type="transmembrane region" description="Helical" evidence="5">
    <location>
        <begin position="75"/>
        <end position="95"/>
    </location>
</feature>
<dbReference type="AlphaFoldDB" id="A0ABD5PSF8"/>
<gene>
    <name evidence="6" type="ORF">ACFO5R_16385</name>
</gene>
<evidence type="ECO:0000313" key="6">
    <source>
        <dbReference type="EMBL" id="MFC4543510.1"/>
    </source>
</evidence>
<name>A0ABD5PSF8_9EURY</name>
<accession>A0ABD5PSF8</accession>
<keyword evidence="4 5" id="KW-0472">Membrane</keyword>
<dbReference type="RefSeq" id="WP_250139817.1">
    <property type="nucleotide sequence ID" value="NZ_JALIQP010000002.1"/>
</dbReference>
<evidence type="ECO:0000256" key="1">
    <source>
        <dbReference type="ARBA" id="ARBA00004141"/>
    </source>
</evidence>
<dbReference type="EMBL" id="JBHSFA010000007">
    <property type="protein sequence ID" value="MFC4543510.1"/>
    <property type="molecule type" value="Genomic_DNA"/>
</dbReference>
<dbReference type="Proteomes" id="UP001595898">
    <property type="component" value="Unassembled WGS sequence"/>
</dbReference>
<protein>
    <submittedName>
        <fullName evidence="6">DoxX family protein</fullName>
    </submittedName>
</protein>
<keyword evidence="3 5" id="KW-1133">Transmembrane helix</keyword>
<evidence type="ECO:0000256" key="5">
    <source>
        <dbReference type="SAM" id="Phobius"/>
    </source>
</evidence>
<evidence type="ECO:0000256" key="3">
    <source>
        <dbReference type="ARBA" id="ARBA00022989"/>
    </source>
</evidence>
<keyword evidence="7" id="KW-1185">Reference proteome</keyword>
<evidence type="ECO:0000256" key="4">
    <source>
        <dbReference type="ARBA" id="ARBA00023136"/>
    </source>
</evidence>
<dbReference type="Pfam" id="PF07681">
    <property type="entry name" value="DoxX"/>
    <property type="match status" value="1"/>
</dbReference>
<feature type="transmembrane region" description="Helical" evidence="5">
    <location>
        <begin position="6"/>
        <end position="28"/>
    </location>
</feature>
<proteinExistence type="predicted"/>
<dbReference type="InterPro" id="IPR032808">
    <property type="entry name" value="DoxX"/>
</dbReference>
<reference evidence="6 7" key="1">
    <citation type="journal article" date="2019" name="Int. J. Syst. Evol. Microbiol.">
        <title>The Global Catalogue of Microorganisms (GCM) 10K type strain sequencing project: providing services to taxonomists for standard genome sequencing and annotation.</title>
        <authorList>
            <consortium name="The Broad Institute Genomics Platform"/>
            <consortium name="The Broad Institute Genome Sequencing Center for Infectious Disease"/>
            <person name="Wu L."/>
            <person name="Ma J."/>
        </authorList>
    </citation>
    <scope>NUCLEOTIDE SEQUENCE [LARGE SCALE GENOMIC DNA]</scope>
    <source>
        <strain evidence="6 7">WLHS5</strain>
    </source>
</reference>